<gene>
    <name evidence="11" type="ORF">HannXRQ_Chr04g0094591</name>
</gene>
<dbReference type="PRINTS" id="PR00385">
    <property type="entry name" value="P450"/>
</dbReference>
<keyword evidence="7 9" id="KW-0503">Monooxygenase</keyword>
<dbReference type="PRINTS" id="PR00463">
    <property type="entry name" value="EP450I"/>
</dbReference>
<keyword evidence="10" id="KW-1133">Transmembrane helix</keyword>
<comment type="cofactor">
    <cofactor evidence="1 8">
        <name>heme</name>
        <dbReference type="ChEBI" id="CHEBI:30413"/>
    </cofactor>
</comment>
<sequence>MLQNHLQTINTNNTISLIFHPNIPMDITTFLKDNNFSSPLLFFTTIFLVLLVLKQTKLFYYKSDENLPPGPTKLPIIGNLHQLGDKPHVTLANLAKRYGPLISLRLGKQLLVVASTPEAAKEILQTHDRLLSARSVPSAFQQPSLLPHSLMWNECNQTWKTLRTLCRTEMFSVKALESHSRLREENFAKLIDFLRKKQGQVINMEDMIFTTLFNTLTSIIFAKQFIDLADENETHDLLKETINKVIEYAGRFFEGFDLHGTRKGAMKEYKKIFAYLEDTIEERRACVNSSTWSSEKAQSFLDRLLENGFSNNQIYQPVLELLVAGTNTTTTTVIWAMSELIRNKDVMSKVQKEIKNEITSDQITNSQLSKLTYLQACIKETFRLHPPVPLLLPHKAIETCEVMNYTIPKNAKIHVNLWAMGRDPNVWDNPLSFNPERFMNSKVDFKGQDFELLPFGSGRRACPGMPSGIKSVESVLAYLIREFDWDLPNGALELLVAGTNTTTTTVIWAMSELVRNKDVMSKVQKEIKNEITSDQITNSQLSKLTYLQACIKETFRLHPPVPLLLPHKAVETCEVMNYTIPKNAKIHVNLWAMGRDPNVWDNPLSFNPERFMNSKVDFKGQDFELLPFGSGRRACPGMPSGIKSVEFVLAYLIREFDWDLPDGDDPSKLDMNERFGLALKREKPLMLIFKQRN</sequence>
<dbReference type="FunFam" id="1.10.630.10:FF:000007">
    <property type="entry name" value="Cytochrome P450 76C4"/>
    <property type="match status" value="1"/>
</dbReference>
<dbReference type="Pfam" id="PF00067">
    <property type="entry name" value="p450"/>
    <property type="match status" value="2"/>
</dbReference>
<dbReference type="EMBL" id="CM007893">
    <property type="protein sequence ID" value="OTG26939.1"/>
    <property type="molecule type" value="Genomic_DNA"/>
</dbReference>
<dbReference type="InterPro" id="IPR002401">
    <property type="entry name" value="Cyt_P450_E_grp-I"/>
</dbReference>
<keyword evidence="3 8" id="KW-0349">Heme</keyword>
<dbReference type="OMA" id="IHVNLWA"/>
<evidence type="ECO:0000313" key="11">
    <source>
        <dbReference type="EMBL" id="OTG26939.1"/>
    </source>
</evidence>
<feature type="binding site" description="axial binding residue" evidence="8">
    <location>
        <position position="462"/>
    </location>
    <ligand>
        <name>heme</name>
        <dbReference type="ChEBI" id="CHEBI:30413"/>
    </ligand>
    <ligandPart>
        <name>Fe</name>
        <dbReference type="ChEBI" id="CHEBI:18248"/>
    </ligandPart>
</feature>
<evidence type="ECO:0000256" key="7">
    <source>
        <dbReference type="ARBA" id="ARBA00023033"/>
    </source>
</evidence>
<keyword evidence="10" id="KW-0472">Membrane</keyword>
<keyword evidence="4 8" id="KW-0479">Metal-binding</keyword>
<dbReference type="SUPFAM" id="SSF48264">
    <property type="entry name" value="Cytochrome P450"/>
    <property type="match status" value="2"/>
</dbReference>
<organism evidence="11 12">
    <name type="scientific">Helianthus annuus</name>
    <name type="common">Common sunflower</name>
    <dbReference type="NCBI Taxonomy" id="4232"/>
    <lineage>
        <taxon>Eukaryota</taxon>
        <taxon>Viridiplantae</taxon>
        <taxon>Streptophyta</taxon>
        <taxon>Embryophyta</taxon>
        <taxon>Tracheophyta</taxon>
        <taxon>Spermatophyta</taxon>
        <taxon>Magnoliopsida</taxon>
        <taxon>eudicotyledons</taxon>
        <taxon>Gunneridae</taxon>
        <taxon>Pentapetalae</taxon>
        <taxon>asterids</taxon>
        <taxon>campanulids</taxon>
        <taxon>Asterales</taxon>
        <taxon>Asteraceae</taxon>
        <taxon>Asteroideae</taxon>
        <taxon>Heliantheae alliance</taxon>
        <taxon>Heliantheae</taxon>
        <taxon>Helianthus</taxon>
    </lineage>
</organism>
<evidence type="ECO:0000256" key="4">
    <source>
        <dbReference type="ARBA" id="ARBA00022723"/>
    </source>
</evidence>
<dbReference type="GO" id="GO:0020037">
    <property type="term" value="F:heme binding"/>
    <property type="evidence" value="ECO:0007669"/>
    <property type="project" value="InterPro"/>
</dbReference>
<dbReference type="InterPro" id="IPR017972">
    <property type="entry name" value="Cyt_P450_CS"/>
</dbReference>
<accession>A0A251UV71</accession>
<evidence type="ECO:0000256" key="3">
    <source>
        <dbReference type="ARBA" id="ARBA00022617"/>
    </source>
</evidence>
<comment type="similarity">
    <text evidence="2 9">Belongs to the cytochrome P450 family.</text>
</comment>
<dbReference type="InterPro" id="IPR001128">
    <property type="entry name" value="Cyt_P450"/>
</dbReference>
<evidence type="ECO:0000256" key="2">
    <source>
        <dbReference type="ARBA" id="ARBA00010617"/>
    </source>
</evidence>
<dbReference type="InParanoid" id="A0A251UV71"/>
<evidence type="ECO:0000313" key="12">
    <source>
        <dbReference type="Proteomes" id="UP000215914"/>
    </source>
</evidence>
<dbReference type="GO" id="GO:0016491">
    <property type="term" value="F:oxidoreductase activity"/>
    <property type="evidence" value="ECO:0000318"/>
    <property type="project" value="GO_Central"/>
</dbReference>
<dbReference type="PANTHER" id="PTHR47950">
    <property type="entry name" value="CYTOCHROME P450, FAMILY 76, SUBFAMILY C, POLYPEPTIDE 5-RELATED"/>
    <property type="match status" value="1"/>
</dbReference>
<dbReference type="GO" id="GO:0005506">
    <property type="term" value="F:iron ion binding"/>
    <property type="evidence" value="ECO:0007669"/>
    <property type="project" value="InterPro"/>
</dbReference>
<keyword evidence="10" id="KW-0812">Transmembrane</keyword>
<keyword evidence="12" id="KW-1185">Reference proteome</keyword>
<feature type="transmembrane region" description="Helical" evidence="10">
    <location>
        <begin position="36"/>
        <end position="53"/>
    </location>
</feature>
<proteinExistence type="inferred from homology"/>
<evidence type="ECO:0000256" key="6">
    <source>
        <dbReference type="ARBA" id="ARBA00023004"/>
    </source>
</evidence>
<evidence type="ECO:0000256" key="8">
    <source>
        <dbReference type="PIRSR" id="PIRSR602401-1"/>
    </source>
</evidence>
<dbReference type="Gene3D" id="1.10.630.10">
    <property type="entry name" value="Cytochrome P450"/>
    <property type="match status" value="2"/>
</dbReference>
<dbReference type="GO" id="GO:0016705">
    <property type="term" value="F:oxidoreductase activity, acting on paired donors, with incorporation or reduction of molecular oxygen"/>
    <property type="evidence" value="ECO:0007669"/>
    <property type="project" value="InterPro"/>
</dbReference>
<evidence type="ECO:0000256" key="1">
    <source>
        <dbReference type="ARBA" id="ARBA00001971"/>
    </source>
</evidence>
<protein>
    <submittedName>
        <fullName evidence="11">Putative cytochrome P450</fullName>
    </submittedName>
</protein>
<evidence type="ECO:0000256" key="5">
    <source>
        <dbReference type="ARBA" id="ARBA00023002"/>
    </source>
</evidence>
<dbReference type="PROSITE" id="PS00086">
    <property type="entry name" value="CYTOCHROME_P450"/>
    <property type="match status" value="2"/>
</dbReference>
<dbReference type="InterPro" id="IPR036396">
    <property type="entry name" value="Cyt_P450_sf"/>
</dbReference>
<dbReference type="GO" id="GO:0004497">
    <property type="term" value="F:monooxygenase activity"/>
    <property type="evidence" value="ECO:0007669"/>
    <property type="project" value="UniProtKB-KW"/>
</dbReference>
<dbReference type="AlphaFoldDB" id="A0A251UV71"/>
<name>A0A251UV71_HELAN</name>
<reference evidence="12" key="1">
    <citation type="journal article" date="2017" name="Nature">
        <title>The sunflower genome provides insights into oil metabolism, flowering and Asterid evolution.</title>
        <authorList>
            <person name="Badouin H."/>
            <person name="Gouzy J."/>
            <person name="Grassa C.J."/>
            <person name="Murat F."/>
            <person name="Staton S.E."/>
            <person name="Cottret L."/>
            <person name="Lelandais-Briere C."/>
            <person name="Owens G.L."/>
            <person name="Carrere S."/>
            <person name="Mayjonade B."/>
            <person name="Legrand L."/>
            <person name="Gill N."/>
            <person name="Kane N.C."/>
            <person name="Bowers J.E."/>
            <person name="Hubner S."/>
            <person name="Bellec A."/>
            <person name="Berard A."/>
            <person name="Berges H."/>
            <person name="Blanchet N."/>
            <person name="Boniface M.C."/>
            <person name="Brunel D."/>
            <person name="Catrice O."/>
            <person name="Chaidir N."/>
            <person name="Claudel C."/>
            <person name="Donnadieu C."/>
            <person name="Faraut T."/>
            <person name="Fievet G."/>
            <person name="Helmstetter N."/>
            <person name="King M."/>
            <person name="Knapp S.J."/>
            <person name="Lai Z."/>
            <person name="Le Paslier M.C."/>
            <person name="Lippi Y."/>
            <person name="Lorenzon L."/>
            <person name="Mandel J.R."/>
            <person name="Marage G."/>
            <person name="Marchand G."/>
            <person name="Marquand E."/>
            <person name="Bret-Mestries E."/>
            <person name="Morien E."/>
            <person name="Nambeesan S."/>
            <person name="Nguyen T."/>
            <person name="Pegot-Espagnet P."/>
            <person name="Pouilly N."/>
            <person name="Raftis F."/>
            <person name="Sallet E."/>
            <person name="Schiex T."/>
            <person name="Thomas J."/>
            <person name="Vandecasteele C."/>
            <person name="Vares D."/>
            <person name="Vear F."/>
            <person name="Vautrin S."/>
            <person name="Crespi M."/>
            <person name="Mangin B."/>
            <person name="Burke J.M."/>
            <person name="Salse J."/>
            <person name="Munos S."/>
            <person name="Vincourt P."/>
            <person name="Rieseberg L.H."/>
            <person name="Langlade N.B."/>
        </authorList>
    </citation>
    <scope>NUCLEOTIDE SEQUENCE [LARGE SCALE GENOMIC DNA]</scope>
    <source>
        <strain evidence="12">cv. SF193</strain>
    </source>
</reference>
<evidence type="ECO:0000256" key="9">
    <source>
        <dbReference type="RuleBase" id="RU000461"/>
    </source>
</evidence>
<dbReference type="Proteomes" id="UP000215914">
    <property type="component" value="Chromosome 4"/>
</dbReference>
<keyword evidence="6 8" id="KW-0408">Iron</keyword>
<dbReference type="PANTHER" id="PTHR47950:SF49">
    <property type="entry name" value="CYTOCHROME P450"/>
    <property type="match status" value="1"/>
</dbReference>
<dbReference type="FunFam" id="1.10.630.10:FF:000126">
    <property type="entry name" value="Predicted protein"/>
    <property type="match status" value="1"/>
</dbReference>
<keyword evidence="5 9" id="KW-0560">Oxidoreductase</keyword>
<evidence type="ECO:0000256" key="10">
    <source>
        <dbReference type="SAM" id="Phobius"/>
    </source>
</evidence>
<dbReference type="STRING" id="4232.A0A251UV71"/>